<dbReference type="InterPro" id="IPR024766">
    <property type="entry name" value="Znf_RING_H2"/>
</dbReference>
<dbReference type="GO" id="GO:0016567">
    <property type="term" value="P:protein ubiquitination"/>
    <property type="evidence" value="ECO:0007669"/>
    <property type="project" value="UniProtKB-UniPathway"/>
</dbReference>
<evidence type="ECO:0000256" key="5">
    <source>
        <dbReference type="ARBA" id="ARBA00022723"/>
    </source>
</evidence>
<dbReference type="GO" id="GO:0008270">
    <property type="term" value="F:zinc ion binding"/>
    <property type="evidence" value="ECO:0007669"/>
    <property type="project" value="UniProtKB-KW"/>
</dbReference>
<dbReference type="GeneID" id="30148600"/>
<evidence type="ECO:0000256" key="4">
    <source>
        <dbReference type="ARBA" id="ARBA00022692"/>
    </source>
</evidence>
<dbReference type="Pfam" id="PF25563">
    <property type="entry name" value="TPR_SYVN1_N"/>
    <property type="match status" value="1"/>
</dbReference>
<feature type="transmembrane region" description="Helical" evidence="12">
    <location>
        <begin position="203"/>
        <end position="224"/>
    </location>
</feature>
<feature type="transmembrane region" description="Helical" evidence="12">
    <location>
        <begin position="44"/>
        <end position="61"/>
    </location>
</feature>
<dbReference type="Proteomes" id="UP000094336">
    <property type="component" value="Unassembled WGS sequence"/>
</dbReference>
<keyword evidence="15" id="KW-1185">Reference proteome</keyword>
<sequence length="399" mass="45756">MSQTIGRNLRYGAVGTFIGVTIYKRIDAKSILAHHSTFAHTSQFGLVNGFLVLLFLLGQFTKWLIFGKLNPAEIRNLKDHMYFTIWEFVLGLLIVHRIGTSRHGVDGGDNYMTSVTYSLKYGGLFLCVLLLKSFHLLCVDRVNTIFANHDRSVESSWFGLRASFQQRKYTLTHLRFSLGIVLLNFIDLVLIRRFKNEVYHYKNYNLLLVIFGFEIINLYPLIIFTSMKYFLNYREYCQSLGSDEEPLGSHKQQLLNALEFLVNAVRFINYCIFSIIFVHLFTVPLHVLPSSYKCFRIAVNRTRVLIEYKKASLRLLKMARHFTTPGIEGLQLCDWRCTICYGDLVSASGRCRVESGDVSALNESLTGLICGHAFHSECIKSWLVCSTTCPICRRGIAEK</sequence>
<dbReference type="PROSITE" id="PS50089">
    <property type="entry name" value="ZF_RING_2"/>
    <property type="match status" value="1"/>
</dbReference>
<dbReference type="InterPro" id="IPR001841">
    <property type="entry name" value="Znf_RING"/>
</dbReference>
<dbReference type="InterPro" id="IPR057992">
    <property type="entry name" value="TPR_SYVN1_N"/>
</dbReference>
<gene>
    <name evidence="14" type="ORF">BABINDRAFT_170548</name>
</gene>
<dbReference type="Pfam" id="PF12678">
    <property type="entry name" value="zf-rbx1"/>
    <property type="match status" value="1"/>
</dbReference>
<dbReference type="GO" id="GO:0061630">
    <property type="term" value="F:ubiquitin protein ligase activity"/>
    <property type="evidence" value="ECO:0007669"/>
    <property type="project" value="TreeGrafter"/>
</dbReference>
<keyword evidence="8" id="KW-0862">Zinc</keyword>
<evidence type="ECO:0000256" key="1">
    <source>
        <dbReference type="ARBA" id="ARBA00004127"/>
    </source>
</evidence>
<comment type="subcellular location">
    <subcellularLocation>
        <location evidence="1">Endomembrane system</location>
        <topology evidence="1">Multi-pass membrane protein</topology>
    </subcellularLocation>
</comment>
<dbReference type="InterPro" id="IPR013083">
    <property type="entry name" value="Znf_RING/FYVE/PHD"/>
</dbReference>
<feature type="transmembrane region" description="Helical" evidence="12">
    <location>
        <begin position="81"/>
        <end position="99"/>
    </location>
</feature>
<protein>
    <recommendedName>
        <fullName evidence="13">RING-type domain-containing protein</fullName>
    </recommendedName>
</protein>
<name>A0A1E3QWB2_9ASCO</name>
<evidence type="ECO:0000256" key="3">
    <source>
        <dbReference type="ARBA" id="ARBA00022679"/>
    </source>
</evidence>
<keyword evidence="9 12" id="KW-1133">Transmembrane helix</keyword>
<dbReference type="OrthoDB" id="8062037at2759"/>
<dbReference type="Gene3D" id="3.30.40.10">
    <property type="entry name" value="Zinc/RING finger domain, C3HC4 (zinc finger)"/>
    <property type="match status" value="1"/>
</dbReference>
<evidence type="ECO:0000313" key="15">
    <source>
        <dbReference type="Proteomes" id="UP000094336"/>
    </source>
</evidence>
<dbReference type="InterPro" id="IPR050731">
    <property type="entry name" value="HRD1_E3_ubiq-ligases"/>
</dbReference>
<evidence type="ECO:0000313" key="14">
    <source>
        <dbReference type="EMBL" id="ODQ81963.1"/>
    </source>
</evidence>
<keyword evidence="6 11" id="KW-0863">Zinc-finger</keyword>
<dbReference type="UniPathway" id="UPA00143"/>
<dbReference type="PANTHER" id="PTHR22763">
    <property type="entry name" value="RING ZINC FINGER PROTEIN"/>
    <property type="match status" value="1"/>
</dbReference>
<evidence type="ECO:0000256" key="8">
    <source>
        <dbReference type="ARBA" id="ARBA00022833"/>
    </source>
</evidence>
<organism evidence="14 15">
    <name type="scientific">Babjeviella inositovora NRRL Y-12698</name>
    <dbReference type="NCBI Taxonomy" id="984486"/>
    <lineage>
        <taxon>Eukaryota</taxon>
        <taxon>Fungi</taxon>
        <taxon>Dikarya</taxon>
        <taxon>Ascomycota</taxon>
        <taxon>Saccharomycotina</taxon>
        <taxon>Pichiomycetes</taxon>
        <taxon>Serinales incertae sedis</taxon>
        <taxon>Babjeviella</taxon>
    </lineage>
</organism>
<accession>A0A1E3QWB2</accession>
<dbReference type="SMART" id="SM00184">
    <property type="entry name" value="RING"/>
    <property type="match status" value="1"/>
</dbReference>
<evidence type="ECO:0000256" key="9">
    <source>
        <dbReference type="ARBA" id="ARBA00022989"/>
    </source>
</evidence>
<evidence type="ECO:0000256" key="7">
    <source>
        <dbReference type="ARBA" id="ARBA00022786"/>
    </source>
</evidence>
<dbReference type="SUPFAM" id="SSF57850">
    <property type="entry name" value="RING/U-box"/>
    <property type="match status" value="1"/>
</dbReference>
<evidence type="ECO:0000256" key="2">
    <source>
        <dbReference type="ARBA" id="ARBA00004906"/>
    </source>
</evidence>
<reference evidence="15" key="1">
    <citation type="submission" date="2016-05" db="EMBL/GenBank/DDBJ databases">
        <title>Comparative genomics of biotechnologically important yeasts.</title>
        <authorList>
            <consortium name="DOE Joint Genome Institute"/>
            <person name="Riley R."/>
            <person name="Haridas S."/>
            <person name="Wolfe K.H."/>
            <person name="Lopes M.R."/>
            <person name="Hittinger C.T."/>
            <person name="Goker M."/>
            <person name="Salamov A."/>
            <person name="Wisecaver J."/>
            <person name="Long T.M."/>
            <person name="Aerts A.L."/>
            <person name="Barry K."/>
            <person name="Choi C."/>
            <person name="Clum A."/>
            <person name="Coughlan A.Y."/>
            <person name="Deshpande S."/>
            <person name="Douglass A.P."/>
            <person name="Hanson S.J."/>
            <person name="Klenk H.-P."/>
            <person name="Labutti K."/>
            <person name="Lapidus A."/>
            <person name="Lindquist E."/>
            <person name="Lipzen A."/>
            <person name="Meier-Kolthoff J.P."/>
            <person name="Ohm R.A."/>
            <person name="Otillar R.P."/>
            <person name="Pangilinan J."/>
            <person name="Peng Y."/>
            <person name="Rokas A."/>
            <person name="Rosa C.A."/>
            <person name="Scheuner C."/>
            <person name="Sibirny A.A."/>
            <person name="Slot J.C."/>
            <person name="Stielow J.B."/>
            <person name="Sun H."/>
            <person name="Kurtzman C.P."/>
            <person name="Blackwell M."/>
            <person name="Grigoriev I.V."/>
            <person name="Jeffries T.W."/>
        </authorList>
    </citation>
    <scope>NUCLEOTIDE SEQUENCE [LARGE SCALE GENOMIC DNA]</scope>
    <source>
        <strain evidence="15">NRRL Y-12698</strain>
    </source>
</reference>
<comment type="pathway">
    <text evidence="2">Protein modification; protein ubiquitination.</text>
</comment>
<proteinExistence type="predicted"/>
<evidence type="ECO:0000256" key="12">
    <source>
        <dbReference type="SAM" id="Phobius"/>
    </source>
</evidence>
<keyword evidence="7" id="KW-0833">Ubl conjugation pathway</keyword>
<evidence type="ECO:0000256" key="10">
    <source>
        <dbReference type="ARBA" id="ARBA00023136"/>
    </source>
</evidence>
<feature type="transmembrane region" description="Helical" evidence="12">
    <location>
        <begin position="173"/>
        <end position="191"/>
    </location>
</feature>
<evidence type="ECO:0000256" key="11">
    <source>
        <dbReference type="PROSITE-ProRule" id="PRU00175"/>
    </source>
</evidence>
<evidence type="ECO:0000259" key="13">
    <source>
        <dbReference type="PROSITE" id="PS50089"/>
    </source>
</evidence>
<keyword evidence="5" id="KW-0479">Metal-binding</keyword>
<feature type="transmembrane region" description="Helical" evidence="12">
    <location>
        <begin position="267"/>
        <end position="288"/>
    </location>
</feature>
<dbReference type="AlphaFoldDB" id="A0A1E3QWB2"/>
<dbReference type="EMBL" id="KV454427">
    <property type="protein sequence ID" value="ODQ81963.1"/>
    <property type="molecule type" value="Genomic_DNA"/>
</dbReference>
<keyword evidence="10 12" id="KW-0472">Membrane</keyword>
<feature type="domain" description="RING-type" evidence="13">
    <location>
        <begin position="337"/>
        <end position="393"/>
    </location>
</feature>
<dbReference type="GO" id="GO:0043161">
    <property type="term" value="P:proteasome-mediated ubiquitin-dependent protein catabolic process"/>
    <property type="evidence" value="ECO:0007669"/>
    <property type="project" value="TreeGrafter"/>
</dbReference>
<dbReference type="GO" id="GO:0012505">
    <property type="term" value="C:endomembrane system"/>
    <property type="evidence" value="ECO:0007669"/>
    <property type="project" value="TreeGrafter"/>
</dbReference>
<keyword evidence="4 12" id="KW-0812">Transmembrane</keyword>
<evidence type="ECO:0000256" key="6">
    <source>
        <dbReference type="ARBA" id="ARBA00022771"/>
    </source>
</evidence>
<keyword evidence="3" id="KW-0808">Transferase</keyword>
<dbReference type="STRING" id="984486.A0A1E3QWB2"/>
<dbReference type="RefSeq" id="XP_018987291.1">
    <property type="nucleotide sequence ID" value="XM_019130747.1"/>
</dbReference>